<name>A0ABV0D7X5_9GAMM</name>
<sequence length="58" mass="6374">MSTASNQSTPTRLIGITLFLISTANESVLLMTIIDSYCVIIDDLRDVMQARIGNEDGR</sequence>
<evidence type="ECO:0000313" key="2">
    <source>
        <dbReference type="Proteomes" id="UP001414441"/>
    </source>
</evidence>
<proteinExistence type="predicted"/>
<accession>A0ABV0D7X5</accession>
<dbReference type="RefSeq" id="WP_347162840.1">
    <property type="nucleotide sequence ID" value="NZ_JBDLOB010000003.1"/>
</dbReference>
<dbReference type="Proteomes" id="UP001414441">
    <property type="component" value="Unassembled WGS sequence"/>
</dbReference>
<comment type="caution">
    <text evidence="1">The sequence shown here is derived from an EMBL/GenBank/DDBJ whole genome shotgun (WGS) entry which is preliminary data.</text>
</comment>
<reference evidence="1 2" key="1">
    <citation type="submission" date="2024-05" db="EMBL/GenBank/DDBJ databases">
        <title>Genome sequencing of Marine Estuary Bacteria, Pseudoalteromonas distincta strain FA, Psychrobacter proteolyticus strain EA, and Shewanella baltica strain CA.</title>
        <authorList>
            <person name="Dieffenbach S.A."/>
            <person name="Maclea K.S."/>
        </authorList>
    </citation>
    <scope>NUCLEOTIDE SEQUENCE [LARGE SCALE GENOMIC DNA]</scope>
    <source>
        <strain evidence="1 2">EA</strain>
    </source>
</reference>
<gene>
    <name evidence="1" type="ORF">ABFV72_06120</name>
</gene>
<protein>
    <submittedName>
        <fullName evidence="1">Uncharacterized protein</fullName>
    </submittedName>
</protein>
<evidence type="ECO:0000313" key="1">
    <source>
        <dbReference type="EMBL" id="MEN8625582.1"/>
    </source>
</evidence>
<organism evidence="1 2">
    <name type="scientific">Psychrobacter proteolyticus</name>
    <dbReference type="NCBI Taxonomy" id="147825"/>
    <lineage>
        <taxon>Bacteria</taxon>
        <taxon>Pseudomonadati</taxon>
        <taxon>Pseudomonadota</taxon>
        <taxon>Gammaproteobacteria</taxon>
        <taxon>Moraxellales</taxon>
        <taxon>Moraxellaceae</taxon>
        <taxon>Psychrobacter</taxon>
    </lineage>
</organism>
<dbReference type="EMBL" id="JBDLOB010000003">
    <property type="protein sequence ID" value="MEN8625582.1"/>
    <property type="molecule type" value="Genomic_DNA"/>
</dbReference>
<keyword evidence="2" id="KW-1185">Reference proteome</keyword>